<organism evidence="15 16">
    <name type="scientific">Pleodorina starrii</name>
    <dbReference type="NCBI Taxonomy" id="330485"/>
    <lineage>
        <taxon>Eukaryota</taxon>
        <taxon>Viridiplantae</taxon>
        <taxon>Chlorophyta</taxon>
        <taxon>core chlorophytes</taxon>
        <taxon>Chlorophyceae</taxon>
        <taxon>CS clade</taxon>
        <taxon>Chlamydomonadales</taxon>
        <taxon>Volvocaceae</taxon>
        <taxon>Pleodorina</taxon>
    </lineage>
</organism>
<gene>
    <name evidence="15" type="primary">PLEST008211</name>
    <name evidence="15" type="ORF">PLESTB_001481400</name>
</gene>
<keyword evidence="16" id="KW-1185">Reference proteome</keyword>
<evidence type="ECO:0000256" key="5">
    <source>
        <dbReference type="ARBA" id="ARBA00022741"/>
    </source>
</evidence>
<evidence type="ECO:0000259" key="14">
    <source>
        <dbReference type="Pfam" id="PF13476"/>
    </source>
</evidence>
<dbReference type="GO" id="GO:0016887">
    <property type="term" value="F:ATP hydrolysis activity"/>
    <property type="evidence" value="ECO:0007669"/>
    <property type="project" value="InterPro"/>
</dbReference>
<keyword evidence="11" id="KW-0539">Nucleus</keyword>
<evidence type="ECO:0000256" key="12">
    <source>
        <dbReference type="SAM" id="Coils"/>
    </source>
</evidence>
<dbReference type="Proteomes" id="UP001165080">
    <property type="component" value="Unassembled WGS sequence"/>
</dbReference>
<dbReference type="GO" id="GO:0030915">
    <property type="term" value="C:Smc5-Smc6 complex"/>
    <property type="evidence" value="ECO:0007669"/>
    <property type="project" value="TreeGrafter"/>
</dbReference>
<evidence type="ECO:0000256" key="2">
    <source>
        <dbReference type="ARBA" id="ARBA00004286"/>
    </source>
</evidence>
<reference evidence="15 16" key="1">
    <citation type="journal article" date="2023" name="Commun. Biol.">
        <title>Reorganization of the ancestral sex-determining regions during the evolution of trioecy in Pleodorina starrii.</title>
        <authorList>
            <person name="Takahashi K."/>
            <person name="Suzuki S."/>
            <person name="Kawai-Toyooka H."/>
            <person name="Yamamoto K."/>
            <person name="Hamaji T."/>
            <person name="Ootsuki R."/>
            <person name="Yamaguchi H."/>
            <person name="Kawachi M."/>
            <person name="Higashiyama T."/>
            <person name="Nozaki H."/>
        </authorList>
    </citation>
    <scope>NUCLEOTIDE SEQUENCE [LARGE SCALE GENOMIC DNA]</scope>
    <source>
        <strain evidence="15 16">NIES-4479</strain>
    </source>
</reference>
<keyword evidence="10" id="KW-0234">DNA repair</keyword>
<evidence type="ECO:0000256" key="4">
    <source>
        <dbReference type="ARBA" id="ARBA00022454"/>
    </source>
</evidence>
<dbReference type="Pfam" id="PF13476">
    <property type="entry name" value="AAA_23"/>
    <property type="match status" value="1"/>
</dbReference>
<feature type="coiled-coil region" evidence="12">
    <location>
        <begin position="924"/>
        <end position="986"/>
    </location>
</feature>
<keyword evidence="6" id="KW-0227">DNA damage</keyword>
<keyword evidence="5" id="KW-0547">Nucleotide-binding</keyword>
<dbReference type="GO" id="GO:0000724">
    <property type="term" value="P:double-strand break repair via homologous recombination"/>
    <property type="evidence" value="ECO:0007669"/>
    <property type="project" value="TreeGrafter"/>
</dbReference>
<evidence type="ECO:0000256" key="9">
    <source>
        <dbReference type="ARBA" id="ARBA00023172"/>
    </source>
</evidence>
<dbReference type="OrthoDB" id="10072614at2759"/>
<comment type="similarity">
    <text evidence="3">Belongs to the SMC family. SMC6 subfamily.</text>
</comment>
<keyword evidence="7" id="KW-0067">ATP-binding</keyword>
<evidence type="ECO:0000256" key="10">
    <source>
        <dbReference type="ARBA" id="ARBA00023204"/>
    </source>
</evidence>
<accession>A0A9W6BWB2</accession>
<evidence type="ECO:0000256" key="7">
    <source>
        <dbReference type="ARBA" id="ARBA00022840"/>
    </source>
</evidence>
<feature type="coiled-coil region" evidence="12">
    <location>
        <begin position="474"/>
        <end position="501"/>
    </location>
</feature>
<keyword evidence="9" id="KW-0233">DNA recombination</keyword>
<evidence type="ECO:0000256" key="3">
    <source>
        <dbReference type="ARBA" id="ARBA00006793"/>
    </source>
</evidence>
<dbReference type="GO" id="GO:0005524">
    <property type="term" value="F:ATP binding"/>
    <property type="evidence" value="ECO:0007669"/>
    <property type="project" value="UniProtKB-KW"/>
</dbReference>
<feature type="coiled-coil region" evidence="12">
    <location>
        <begin position="541"/>
        <end position="666"/>
    </location>
</feature>
<proteinExistence type="inferred from homology"/>
<sequence>MYPVRPQHMAPDFSLPVSLGHSEQARQYVGRRVCRLFGGQDWYTGTVVSVDIHDNIAYMKVWYEADADEEEMWWEDFRKWAVVERAAGPHAGGPHESGAAGHQTPAHQQQQYGGRGGYGAADAGGEQRHGLEPGSGGQANGSSQPRRRKAVAPPSSKVTHPGSQHPARGQAADHAAGADGPEPDRIELLEDSDSEQGRPATRRRLNLEPYEAPPRAQPHPQPQPPPQPPPQQMPQHERVAAKAPPRRTLGGREPFAAGHLHRIQLVNFMNHENLEVLFNKHVTFVAGLNGSGKSALLQGLQACLGASARDTGRGSSLGNWVRRERRTATVTLEMWNTTEEEVEMQKWPPFRHELYGSMIRIVRKISAGEPDAAGNRTVTASSYQLFAADGSEVKPSVMRQSASKEVGVLAEHFNVDASNPLIVITQDMAARFHQATQGPRCKKYEMYMAGTCLAKTRDTLAAAHVNVARTHRNLLEHLERLRTKQSKVKELERRLKTLQDAEIFKSHLANLEVATVWAIVEEARAGLREQKAAAAAFPARVAELEEAVRAAETAAEELQSREAALRDEMEHTRSDQLPARMRELGARRQAAKRRRQELVRQLDEAAAAARDLTDRRTSLEEELEALEAERQGEGLMQRVREHQQQVDAKQGELVALQAAISALEADHNDRSARLTDAEAAAGEAATAAEAARAAAKEASDAHGELLAAAGGNEREMHLVNVRAWGHGPMALVAAVRAAPRGTFSQPPLGPVGLYLRRRADCDASLGRVLELALRGCLGLWLVDRHEDGDALRRLAERVGCRPAPQVVVSPFRERVHDFGWQPVVDGRGRVWRRLIDLVEPREELEPLLRATLINNALLDQSSAANVVLVGSQEEGQLVGRGLDRGLVDRRIRKAYDPQGACYSSLGGRAMVTETFTLPSTCRLAANNRAQLAESEREVAAREAERQQAEAAARDAQAAVAAARRELQELQRRQQGLARQKRLAQSQLESLLEAAPAAVSEAHSTDLLNQLAATQRDLTQAVASQTRLETERNNAAAEAQALTAELEELHKQTEEYKARREELMQQLSQLAQRKQEAAEALADWRARLQAEQEGWRGVQDRIDEFERRTDQAYHQAARHWTYDEGVKALQRLRDSKRQALEERFPNKTQQQRDELLAQALTPRGLQQWAAEAERRIQQAERQAEGHLDEISLQLAAARADLERARVAQDAVAKQASVMHEAAARRKAKYKWLRQQIEHVSNSKFSRYMQRRNITARLELDHVEERLDLTVRKNHEEEQATSLMQLSGGERSFTTSAFLLAMGEVLDTPFRAMDEYDVYMDNSARKLATMALLEFAWRSNPGSQLVLLSPQDTATLTEAFESLVRTCEKERLPVPPKDYVKIVRLPDPR</sequence>
<dbReference type="GO" id="GO:0035861">
    <property type="term" value="C:site of double-strand break"/>
    <property type="evidence" value="ECO:0007669"/>
    <property type="project" value="TreeGrafter"/>
</dbReference>
<feature type="region of interest" description="Disordered" evidence="13">
    <location>
        <begin position="88"/>
        <end position="253"/>
    </location>
</feature>
<dbReference type="SUPFAM" id="SSF52540">
    <property type="entry name" value="P-loop containing nucleoside triphosphate hydrolases"/>
    <property type="match status" value="1"/>
</dbReference>
<dbReference type="GO" id="GO:0005634">
    <property type="term" value="C:nucleus"/>
    <property type="evidence" value="ECO:0007669"/>
    <property type="project" value="UniProtKB-SubCell"/>
</dbReference>
<comment type="caution">
    <text evidence="15">The sequence shown here is derived from an EMBL/GenBank/DDBJ whole genome shotgun (WGS) entry which is preliminary data.</text>
</comment>
<protein>
    <recommendedName>
        <fullName evidence="14">Rad50/SbcC-type AAA domain-containing protein</fullName>
    </recommendedName>
</protein>
<feature type="compositionally biased region" description="Low complexity" evidence="13">
    <location>
        <begin position="166"/>
        <end position="180"/>
    </location>
</feature>
<evidence type="ECO:0000256" key="11">
    <source>
        <dbReference type="ARBA" id="ARBA00023242"/>
    </source>
</evidence>
<comment type="subcellular location">
    <subcellularLocation>
        <location evidence="2">Chromosome</location>
    </subcellularLocation>
    <subcellularLocation>
        <location evidence="1">Nucleus</location>
    </subcellularLocation>
</comment>
<dbReference type="GO" id="GO:0003697">
    <property type="term" value="F:single-stranded DNA binding"/>
    <property type="evidence" value="ECO:0007669"/>
    <property type="project" value="TreeGrafter"/>
</dbReference>
<dbReference type="InterPro" id="IPR038729">
    <property type="entry name" value="Rad50/SbcC_AAA"/>
</dbReference>
<dbReference type="PANTHER" id="PTHR19306:SF6">
    <property type="entry name" value="STRUCTURAL MAINTENANCE OF CHROMOSOMES PROTEIN 6"/>
    <property type="match status" value="1"/>
</dbReference>
<dbReference type="InterPro" id="IPR027417">
    <property type="entry name" value="P-loop_NTPase"/>
</dbReference>
<evidence type="ECO:0000256" key="6">
    <source>
        <dbReference type="ARBA" id="ARBA00022763"/>
    </source>
</evidence>
<evidence type="ECO:0000256" key="8">
    <source>
        <dbReference type="ARBA" id="ARBA00023054"/>
    </source>
</evidence>
<dbReference type="PANTHER" id="PTHR19306">
    <property type="entry name" value="STRUCTURAL MAINTENANCE OF CHROMOSOMES 5,6 SMC5, SMC6"/>
    <property type="match status" value="1"/>
</dbReference>
<evidence type="ECO:0000313" key="16">
    <source>
        <dbReference type="Proteomes" id="UP001165080"/>
    </source>
</evidence>
<evidence type="ECO:0000256" key="13">
    <source>
        <dbReference type="SAM" id="MobiDB-lite"/>
    </source>
</evidence>
<keyword evidence="8 12" id="KW-0175">Coiled coil</keyword>
<keyword evidence="4" id="KW-0158">Chromosome</keyword>
<dbReference type="EMBL" id="BRXU01000027">
    <property type="protein sequence ID" value="GLC59393.1"/>
    <property type="molecule type" value="Genomic_DNA"/>
</dbReference>
<dbReference type="Gene3D" id="3.40.50.300">
    <property type="entry name" value="P-loop containing nucleotide triphosphate hydrolases"/>
    <property type="match status" value="2"/>
</dbReference>
<feature type="domain" description="Rad50/SbcC-type AAA" evidence="14">
    <location>
        <begin position="262"/>
        <end position="499"/>
    </location>
</feature>
<feature type="coiled-coil region" evidence="12">
    <location>
        <begin position="1168"/>
        <end position="1206"/>
    </location>
</feature>
<evidence type="ECO:0000256" key="1">
    <source>
        <dbReference type="ARBA" id="ARBA00004123"/>
    </source>
</evidence>
<evidence type="ECO:0000313" key="15">
    <source>
        <dbReference type="EMBL" id="GLC59393.1"/>
    </source>
</evidence>
<dbReference type="GO" id="GO:0003684">
    <property type="term" value="F:damaged DNA binding"/>
    <property type="evidence" value="ECO:0007669"/>
    <property type="project" value="TreeGrafter"/>
</dbReference>
<feature type="compositionally biased region" description="Pro residues" evidence="13">
    <location>
        <begin position="211"/>
        <end position="232"/>
    </location>
</feature>
<feature type="coiled-coil region" evidence="12">
    <location>
        <begin position="1024"/>
        <end position="1086"/>
    </location>
</feature>
<name>A0A9W6BWB2_9CHLO</name>